<dbReference type="Gene3D" id="2.120.10.70">
    <property type="entry name" value="Fucose-specific lectin"/>
    <property type="match status" value="1"/>
</dbReference>
<evidence type="ECO:0000256" key="3">
    <source>
        <dbReference type="SAM" id="Phobius"/>
    </source>
</evidence>
<feature type="region of interest" description="Disordered" evidence="2">
    <location>
        <begin position="19"/>
        <end position="42"/>
    </location>
</feature>
<sequence>MASPSPAYDFSPRSAFTEDWNHSLLTPKTQQNSKEKRDLLQHPDILSPGLEVLENEGKEVVPQPFEFEQTKDKPYPDQHGKYPVNHGSSTAARKNKRICGIGIPLWLGLLAILIATGVALGVGLGVGLGKKKKSPSTSIGNSFGKPYFSNSGAFNGSGLALASYSFGSGGYGVINVFFQHWSGQLRKMQLMENGNWSGGDSTNIVATDARNATPISAVSYAMDRKSTVHVFYIDTKNTIREKIYDNSTNTWRDGPIGALGLQAMNDTSVGLQACWYGSFYGNANYVHSPIPGSGSNKTSQDQVIGMHLWYGVSPTLLEEVTWTYNTSQWYKQDYFTANGHAGIGCYSWGGGSISYVMMVNLHNAVQIAWKDLNSTVTATKGHPVNTWVNTTVIIPDVDPKTSLGYTNYLYAQKLDGRIGGWNISWNAENTKLYGDAFTIPKPALDGSHFSVTTLPNKSGGDSLVVFSQQNGTDITQNFRDFANGQWSYSDLPVPHV</sequence>
<organism evidence="4 5">
    <name type="scientific">Venturia nashicola</name>
    <dbReference type="NCBI Taxonomy" id="86259"/>
    <lineage>
        <taxon>Eukaryota</taxon>
        <taxon>Fungi</taxon>
        <taxon>Dikarya</taxon>
        <taxon>Ascomycota</taxon>
        <taxon>Pezizomycotina</taxon>
        <taxon>Dothideomycetes</taxon>
        <taxon>Pleosporomycetidae</taxon>
        <taxon>Venturiales</taxon>
        <taxon>Venturiaceae</taxon>
        <taxon>Venturia</taxon>
    </lineage>
</organism>
<dbReference type="Proteomes" id="UP000298493">
    <property type="component" value="Unassembled WGS sequence"/>
</dbReference>
<feature type="transmembrane region" description="Helical" evidence="3">
    <location>
        <begin position="103"/>
        <end position="128"/>
    </location>
</feature>
<dbReference type="SUPFAM" id="SSF89372">
    <property type="entry name" value="Fucose-specific lectin"/>
    <property type="match status" value="1"/>
</dbReference>
<keyword evidence="5" id="KW-1185">Reference proteome</keyword>
<dbReference type="STRING" id="86259.A0A4Z1NUZ6"/>
<evidence type="ECO:0000256" key="2">
    <source>
        <dbReference type="SAM" id="MobiDB-lite"/>
    </source>
</evidence>
<accession>A0A4Z1NUZ6</accession>
<evidence type="ECO:0000313" key="5">
    <source>
        <dbReference type="Proteomes" id="UP000298493"/>
    </source>
</evidence>
<keyword evidence="3" id="KW-0472">Membrane</keyword>
<dbReference type="AlphaFoldDB" id="A0A4Z1NUZ6"/>
<feature type="transmembrane region" description="Helical" evidence="3">
    <location>
        <begin position="158"/>
        <end position="178"/>
    </location>
</feature>
<feature type="compositionally biased region" description="Polar residues" evidence="2">
    <location>
        <begin position="23"/>
        <end position="32"/>
    </location>
</feature>
<comment type="similarity">
    <text evidence="1">Belongs to the fungal fucose-specific lectin family.</text>
</comment>
<reference evidence="4 5" key="1">
    <citation type="submission" date="2019-04" db="EMBL/GenBank/DDBJ databases">
        <title>High contiguity whole genome sequence and gene annotation resource for two Venturia nashicola isolates.</title>
        <authorList>
            <person name="Prokchorchik M."/>
            <person name="Won K."/>
            <person name="Lee Y."/>
            <person name="Choi E.D."/>
            <person name="Segonzac C."/>
            <person name="Sohn K.H."/>
        </authorList>
    </citation>
    <scope>NUCLEOTIDE SEQUENCE [LARGE SCALE GENOMIC DNA]</scope>
    <source>
        <strain evidence="4 5">PRI2</strain>
    </source>
</reference>
<gene>
    <name evidence="4" type="ORF">E6O75_ATG06478</name>
</gene>
<dbReference type="OrthoDB" id="3923199at2759"/>
<protein>
    <submittedName>
        <fullName evidence="4">Uncharacterized protein</fullName>
    </submittedName>
</protein>
<proteinExistence type="inferred from homology"/>
<comment type="caution">
    <text evidence="4">The sequence shown here is derived from an EMBL/GenBank/DDBJ whole genome shotgun (WGS) entry which is preliminary data.</text>
</comment>
<dbReference type="Pfam" id="PF07938">
    <property type="entry name" value="Fungal_lectin"/>
    <property type="match status" value="1"/>
</dbReference>
<keyword evidence="3" id="KW-1133">Transmembrane helix</keyword>
<keyword evidence="3" id="KW-0812">Transmembrane</keyword>
<dbReference type="EMBL" id="SNSC02000014">
    <property type="protein sequence ID" value="TID18402.1"/>
    <property type="molecule type" value="Genomic_DNA"/>
</dbReference>
<evidence type="ECO:0000256" key="1">
    <source>
        <dbReference type="ARBA" id="ARBA00009042"/>
    </source>
</evidence>
<name>A0A4Z1NUZ6_9PEZI</name>
<dbReference type="InterPro" id="IPR012475">
    <property type="entry name" value="Fungal_lectin"/>
</dbReference>
<evidence type="ECO:0000313" key="4">
    <source>
        <dbReference type="EMBL" id="TID18402.1"/>
    </source>
</evidence>